<keyword evidence="3" id="KW-1185">Reference proteome</keyword>
<proteinExistence type="predicted"/>
<sequence length="368" mass="39496">MGVGWGGVDTLTDRLKDVDNMTQSDTSLTVSAPSDLQTQSAADTIKDVGRRPSEVRDVRLASSLPSHPGTAVARRARMCVCGLLGQLGGASQGGDAHDAGLRLRGRGERAARALRLHGLRLRRGAGGGHGDDGGGDGQRVVVVVGVLAVEVRRLQRVQRRARRPVQGGHDMSCNVTDEACNVTEGVTQEPVMAGGSAGGSRAMAVEGWRRTGQHKKEETAWRASEWTVTCVRNLRCLENLRAQQPMPRRRSAEVKDGSGDGGGVSEGLLGAPLKVMSISRNSLSWDKRYTIRISPHDGTEHQGLLDAALHQERYPMVLGGQGELYKGHTSIEPAALWLLTTGLGHFHEVEENQNKILSQEQEASTNHG</sequence>
<gene>
    <name evidence="2" type="ORF">C0Q70_15295</name>
</gene>
<dbReference type="EMBL" id="PZQS01000009">
    <property type="protein sequence ID" value="PVD24809.1"/>
    <property type="molecule type" value="Genomic_DNA"/>
</dbReference>
<organism evidence="2 3">
    <name type="scientific">Pomacea canaliculata</name>
    <name type="common">Golden apple snail</name>
    <dbReference type="NCBI Taxonomy" id="400727"/>
    <lineage>
        <taxon>Eukaryota</taxon>
        <taxon>Metazoa</taxon>
        <taxon>Spiralia</taxon>
        <taxon>Lophotrochozoa</taxon>
        <taxon>Mollusca</taxon>
        <taxon>Gastropoda</taxon>
        <taxon>Caenogastropoda</taxon>
        <taxon>Architaenioglossa</taxon>
        <taxon>Ampullarioidea</taxon>
        <taxon>Ampullariidae</taxon>
        <taxon>Pomacea</taxon>
    </lineage>
</organism>
<evidence type="ECO:0000256" key="1">
    <source>
        <dbReference type="SAM" id="MobiDB-lite"/>
    </source>
</evidence>
<protein>
    <submittedName>
        <fullName evidence="2">Uncharacterized protein</fullName>
    </submittedName>
</protein>
<name>A0A2T7NUF1_POMCA</name>
<comment type="caution">
    <text evidence="2">The sequence shown here is derived from an EMBL/GenBank/DDBJ whole genome shotgun (WGS) entry which is preliminary data.</text>
</comment>
<evidence type="ECO:0000313" key="3">
    <source>
        <dbReference type="Proteomes" id="UP000245119"/>
    </source>
</evidence>
<dbReference type="Proteomes" id="UP000245119">
    <property type="component" value="Linkage Group LG9"/>
</dbReference>
<dbReference type="AlphaFoldDB" id="A0A2T7NUF1"/>
<feature type="region of interest" description="Disordered" evidence="1">
    <location>
        <begin position="246"/>
        <end position="266"/>
    </location>
</feature>
<evidence type="ECO:0000313" key="2">
    <source>
        <dbReference type="EMBL" id="PVD24809.1"/>
    </source>
</evidence>
<reference evidence="2 3" key="1">
    <citation type="submission" date="2018-04" db="EMBL/GenBank/DDBJ databases">
        <title>The genome of golden apple snail Pomacea canaliculata provides insight into stress tolerance and invasive adaptation.</title>
        <authorList>
            <person name="Liu C."/>
            <person name="Liu B."/>
            <person name="Ren Y."/>
            <person name="Zhang Y."/>
            <person name="Wang H."/>
            <person name="Li S."/>
            <person name="Jiang F."/>
            <person name="Yin L."/>
            <person name="Zhang G."/>
            <person name="Qian W."/>
            <person name="Fan W."/>
        </authorList>
    </citation>
    <scope>NUCLEOTIDE SEQUENCE [LARGE SCALE GENOMIC DNA]</scope>
    <source>
        <strain evidence="2">SZHN2017</strain>
        <tissue evidence="2">Muscle</tissue>
    </source>
</reference>
<accession>A0A2T7NUF1</accession>